<comment type="subcellular location">
    <subcellularLocation>
        <location evidence="1">Cytoplasm</location>
    </subcellularLocation>
</comment>
<evidence type="ECO:0000313" key="7">
    <source>
        <dbReference type="Proteomes" id="UP001630127"/>
    </source>
</evidence>
<sequence length="327" mass="37434">MQWLLNDILVNRLSNLGREKLVQQERDRLLTEVENLAANSDGQAQKLQDMHAQKLKSLEAQLKKEGRSHEYERHRLQALNQRQKMALQRKTEEAALATKRLKVLPESHKSSVRGYLTSNGTPMAQGNKKSFQRRLDHELEVLMNIREVHEYEKQEELAVLRQVDEFAFKRMSPLRAKNGIKRDKKLLDLKGVNKYNVYLWITSFGRAGFTSLGSPRLMELILTSLKLVGVILQFVQRLFMQPELANSNKLLADDMRSQSSVFNLCASSETAQFWFTDDANEAIINEEIGSGRERWEIMEVEKESPSLAIIVGNGKSHGNSQNGLTQS</sequence>
<evidence type="ECO:0000313" key="6">
    <source>
        <dbReference type="EMBL" id="KAL3512086.1"/>
    </source>
</evidence>
<dbReference type="Proteomes" id="UP001630127">
    <property type="component" value="Unassembled WGS sequence"/>
</dbReference>
<reference evidence="6 7" key="1">
    <citation type="submission" date="2024-11" db="EMBL/GenBank/DDBJ databases">
        <title>A near-complete genome assembly of Cinchona calisaya.</title>
        <authorList>
            <person name="Lian D.C."/>
            <person name="Zhao X.W."/>
            <person name="Wei L."/>
        </authorList>
    </citation>
    <scope>NUCLEOTIDE SEQUENCE [LARGE SCALE GENOMIC DNA]</scope>
    <source>
        <tissue evidence="6">Nenye</tissue>
    </source>
</reference>
<evidence type="ECO:0000256" key="3">
    <source>
        <dbReference type="ARBA" id="ARBA00022741"/>
    </source>
</evidence>
<protein>
    <submittedName>
        <fullName evidence="6">Uncharacterized protein</fullName>
    </submittedName>
</protein>
<keyword evidence="3" id="KW-0547">Nucleotide-binding</keyword>
<accession>A0ABD2YYM6</accession>
<dbReference type="EMBL" id="JBJUIK010000011">
    <property type="protein sequence ID" value="KAL3512086.1"/>
    <property type="molecule type" value="Genomic_DNA"/>
</dbReference>
<dbReference type="PANTHER" id="PTHR47969">
    <property type="entry name" value="CHROMOSOME-ASSOCIATED KINESIN KIF4A-RELATED"/>
    <property type="match status" value="1"/>
</dbReference>
<comment type="caution">
    <text evidence="6">The sequence shown here is derived from an EMBL/GenBank/DDBJ whole genome shotgun (WGS) entry which is preliminary data.</text>
</comment>
<keyword evidence="5" id="KW-0175">Coiled coil</keyword>
<evidence type="ECO:0000256" key="1">
    <source>
        <dbReference type="ARBA" id="ARBA00004496"/>
    </source>
</evidence>
<keyword evidence="2" id="KW-0963">Cytoplasm</keyword>
<dbReference type="InterPro" id="IPR027640">
    <property type="entry name" value="Kinesin-like_fam"/>
</dbReference>
<dbReference type="GO" id="GO:0005737">
    <property type="term" value="C:cytoplasm"/>
    <property type="evidence" value="ECO:0007669"/>
    <property type="project" value="UniProtKB-SubCell"/>
</dbReference>
<evidence type="ECO:0000256" key="5">
    <source>
        <dbReference type="ARBA" id="ARBA00023054"/>
    </source>
</evidence>
<gene>
    <name evidence="6" type="ORF">ACH5RR_024803</name>
</gene>
<dbReference type="PANTHER" id="PTHR47969:SF15">
    <property type="entry name" value="CHROMOSOME-ASSOCIATED KINESIN KIF4A-RELATED"/>
    <property type="match status" value="1"/>
</dbReference>
<name>A0ABD2YYM6_9GENT</name>
<proteinExistence type="predicted"/>
<dbReference type="GO" id="GO:0005524">
    <property type="term" value="F:ATP binding"/>
    <property type="evidence" value="ECO:0007669"/>
    <property type="project" value="UniProtKB-KW"/>
</dbReference>
<evidence type="ECO:0000256" key="2">
    <source>
        <dbReference type="ARBA" id="ARBA00022490"/>
    </source>
</evidence>
<keyword evidence="7" id="KW-1185">Reference proteome</keyword>
<keyword evidence="4" id="KW-0067">ATP-binding</keyword>
<evidence type="ECO:0000256" key="4">
    <source>
        <dbReference type="ARBA" id="ARBA00022840"/>
    </source>
</evidence>
<organism evidence="6 7">
    <name type="scientific">Cinchona calisaya</name>
    <dbReference type="NCBI Taxonomy" id="153742"/>
    <lineage>
        <taxon>Eukaryota</taxon>
        <taxon>Viridiplantae</taxon>
        <taxon>Streptophyta</taxon>
        <taxon>Embryophyta</taxon>
        <taxon>Tracheophyta</taxon>
        <taxon>Spermatophyta</taxon>
        <taxon>Magnoliopsida</taxon>
        <taxon>eudicotyledons</taxon>
        <taxon>Gunneridae</taxon>
        <taxon>Pentapetalae</taxon>
        <taxon>asterids</taxon>
        <taxon>lamiids</taxon>
        <taxon>Gentianales</taxon>
        <taxon>Rubiaceae</taxon>
        <taxon>Cinchonoideae</taxon>
        <taxon>Cinchoneae</taxon>
        <taxon>Cinchona</taxon>
    </lineage>
</organism>
<dbReference type="AlphaFoldDB" id="A0ABD2YYM6"/>